<dbReference type="FunFam" id="3.40.50.300:FF:001114">
    <property type="entry name" value="NLR family CARD domain containing 5"/>
    <property type="match status" value="1"/>
</dbReference>
<dbReference type="GO" id="GO:0005524">
    <property type="term" value="F:ATP binding"/>
    <property type="evidence" value="ECO:0007669"/>
    <property type="project" value="UniProtKB-KW"/>
</dbReference>
<feature type="domain" description="NACHT" evidence="14">
    <location>
        <begin position="224"/>
        <end position="351"/>
    </location>
</feature>
<keyword evidence="6" id="KW-0677">Repeat</keyword>
<keyword evidence="9" id="KW-0391">Immunity</keyword>
<dbReference type="InterPro" id="IPR041210">
    <property type="entry name" value="NLRC5_atypical_Card"/>
</dbReference>
<dbReference type="Gene3D" id="1.10.533.20">
    <property type="match status" value="1"/>
</dbReference>
<evidence type="ECO:0000256" key="3">
    <source>
        <dbReference type="ARBA" id="ARBA00022490"/>
    </source>
</evidence>
<dbReference type="Pfam" id="PF18461">
    <property type="entry name" value="Atypical_Card"/>
    <property type="match status" value="1"/>
</dbReference>
<evidence type="ECO:0000259" key="14">
    <source>
        <dbReference type="PROSITE" id="PS50837"/>
    </source>
</evidence>
<dbReference type="GO" id="GO:0005829">
    <property type="term" value="C:cytosol"/>
    <property type="evidence" value="ECO:0007669"/>
    <property type="project" value="UniProtKB-ARBA"/>
</dbReference>
<evidence type="ECO:0000256" key="9">
    <source>
        <dbReference type="ARBA" id="ARBA00022859"/>
    </source>
</evidence>
<dbReference type="InterPro" id="IPR006553">
    <property type="entry name" value="Leu-rich_rpt_Cys-con_subtyp"/>
</dbReference>
<dbReference type="PRINTS" id="PR00364">
    <property type="entry name" value="DISEASERSIST"/>
</dbReference>
<evidence type="ECO:0000313" key="15">
    <source>
        <dbReference type="Ensembl" id="ENSSSCP00040017532.1"/>
    </source>
</evidence>
<evidence type="ECO:0000256" key="2">
    <source>
        <dbReference type="ARBA" id="ARBA00008665"/>
    </source>
</evidence>
<name>A0A8D1E575_PIG</name>
<reference evidence="15" key="1">
    <citation type="submission" date="2025-08" db="UniProtKB">
        <authorList>
            <consortium name="Ensembl"/>
        </authorList>
    </citation>
    <scope>IDENTIFICATION</scope>
</reference>
<evidence type="ECO:0000256" key="12">
    <source>
        <dbReference type="ARBA" id="ARBA00069671"/>
    </source>
</evidence>
<feature type="region of interest" description="Disordered" evidence="13">
    <location>
        <begin position="821"/>
        <end position="841"/>
    </location>
</feature>
<dbReference type="GO" id="GO:0045087">
    <property type="term" value="P:innate immune response"/>
    <property type="evidence" value="ECO:0007669"/>
    <property type="project" value="UniProtKB-KW"/>
</dbReference>
<dbReference type="SUPFAM" id="SSF52540">
    <property type="entry name" value="P-loop containing nucleoside triphosphate hydrolases"/>
    <property type="match status" value="1"/>
</dbReference>
<accession>A0A8D1E575</accession>
<dbReference type="Gene3D" id="3.80.10.10">
    <property type="entry name" value="Ribonuclease Inhibitor"/>
    <property type="match status" value="7"/>
</dbReference>
<dbReference type="FunFam" id="1.10.533.20:FF:000001">
    <property type="entry name" value="NLR family CARD domain containing 5"/>
    <property type="match status" value="1"/>
</dbReference>
<keyword evidence="5" id="KW-0433">Leucine-rich repeat</keyword>
<dbReference type="GO" id="GO:0060339">
    <property type="term" value="P:negative regulation of type I interferon-mediated signaling pathway"/>
    <property type="evidence" value="ECO:0007669"/>
    <property type="project" value="UniProtKB-ARBA"/>
</dbReference>
<dbReference type="Pfam" id="PF17776">
    <property type="entry name" value="NLRC4_HD2"/>
    <property type="match status" value="1"/>
</dbReference>
<keyword evidence="3" id="KW-0963">Cytoplasm</keyword>
<evidence type="ECO:0000256" key="6">
    <source>
        <dbReference type="ARBA" id="ARBA00022737"/>
    </source>
</evidence>
<dbReference type="Ensembl" id="ENSSSCT00040041855.1">
    <property type="protein sequence ID" value="ENSSSCP00040017532.1"/>
    <property type="gene ID" value="ENSSSCG00040029948.1"/>
</dbReference>
<feature type="compositionally biased region" description="Basic and acidic residues" evidence="13">
    <location>
        <begin position="827"/>
        <end position="841"/>
    </location>
</feature>
<dbReference type="SMART" id="SM00368">
    <property type="entry name" value="LRR_RI"/>
    <property type="match status" value="15"/>
</dbReference>
<comment type="similarity">
    <text evidence="2">Belongs to the NLRP family.</text>
</comment>
<dbReference type="InterPro" id="IPR001611">
    <property type="entry name" value="Leu-rich_rpt"/>
</dbReference>
<dbReference type="Pfam" id="PF05729">
    <property type="entry name" value="NACHT"/>
    <property type="match status" value="1"/>
</dbReference>
<evidence type="ECO:0000256" key="1">
    <source>
        <dbReference type="ARBA" id="ARBA00004496"/>
    </source>
</evidence>
<dbReference type="InterPro" id="IPR032675">
    <property type="entry name" value="LRR_dom_sf"/>
</dbReference>
<dbReference type="InterPro" id="IPR027417">
    <property type="entry name" value="P-loop_NTPase"/>
</dbReference>
<protein>
    <recommendedName>
        <fullName evidence="12">Protein NLRC5</fullName>
    </recommendedName>
</protein>
<dbReference type="InterPro" id="IPR041267">
    <property type="entry name" value="NLRP_HD2"/>
</dbReference>
<dbReference type="PROSITE" id="PS50837">
    <property type="entry name" value="NACHT"/>
    <property type="match status" value="1"/>
</dbReference>
<evidence type="ECO:0000256" key="4">
    <source>
        <dbReference type="ARBA" id="ARBA00022588"/>
    </source>
</evidence>
<proteinExistence type="inferred from homology"/>
<dbReference type="SMART" id="SM00367">
    <property type="entry name" value="LRR_CC"/>
    <property type="match status" value="9"/>
</dbReference>
<organism evidence="15 16">
    <name type="scientific">Sus scrofa</name>
    <name type="common">Pig</name>
    <dbReference type="NCBI Taxonomy" id="9823"/>
    <lineage>
        <taxon>Eukaryota</taxon>
        <taxon>Metazoa</taxon>
        <taxon>Chordata</taxon>
        <taxon>Craniata</taxon>
        <taxon>Vertebrata</taxon>
        <taxon>Euteleostomi</taxon>
        <taxon>Mammalia</taxon>
        <taxon>Eutheria</taxon>
        <taxon>Laurasiatheria</taxon>
        <taxon>Artiodactyla</taxon>
        <taxon>Suina</taxon>
        <taxon>Suidae</taxon>
        <taxon>Sus</taxon>
    </lineage>
</organism>
<dbReference type="Pfam" id="PF13516">
    <property type="entry name" value="LRR_6"/>
    <property type="match status" value="5"/>
</dbReference>
<evidence type="ECO:0000256" key="13">
    <source>
        <dbReference type="SAM" id="MobiDB-lite"/>
    </source>
</evidence>
<dbReference type="PANTHER" id="PTHR47189:SF1">
    <property type="entry name" value="MHC CLASS II TRANSACTIVATOR"/>
    <property type="match status" value="1"/>
</dbReference>
<dbReference type="Gene3D" id="3.40.50.300">
    <property type="entry name" value="P-loop containing nucleotide triphosphate hydrolases"/>
    <property type="match status" value="1"/>
</dbReference>
<dbReference type="GO" id="GO:0005634">
    <property type="term" value="C:nucleus"/>
    <property type="evidence" value="ECO:0007669"/>
    <property type="project" value="UniProtKB-ARBA"/>
</dbReference>
<dbReference type="Proteomes" id="UP000694722">
    <property type="component" value="Unplaced"/>
</dbReference>
<evidence type="ECO:0000256" key="5">
    <source>
        <dbReference type="ARBA" id="ARBA00022614"/>
    </source>
</evidence>
<dbReference type="PANTHER" id="PTHR47189">
    <property type="entry name" value="MHC CLASS II TRANSACTIVATOR"/>
    <property type="match status" value="1"/>
</dbReference>
<evidence type="ECO:0000313" key="16">
    <source>
        <dbReference type="Proteomes" id="UP000694722"/>
    </source>
</evidence>
<comment type="subcellular location">
    <subcellularLocation>
        <location evidence="1">Cytoplasm</location>
    </subcellularLocation>
</comment>
<keyword evidence="8" id="KW-0067">ATP-binding</keyword>
<comment type="function">
    <text evidence="10">Probable regulator of the NF-kappa-B and type I interferon signaling pathways. May also regulate the type II interferon signaling pathway. Plays a role in homeostatic control of innate immunity and in antiviral defense mechanisms.</text>
</comment>
<feature type="region of interest" description="Disordered" evidence="13">
    <location>
        <begin position="101"/>
        <end position="139"/>
    </location>
</feature>
<dbReference type="FunFam" id="3.80.10.10:FF:000255">
    <property type="entry name" value="NLR family CARD domain containing 5"/>
    <property type="match status" value="1"/>
</dbReference>
<dbReference type="SUPFAM" id="SSF52047">
    <property type="entry name" value="RNI-like"/>
    <property type="match status" value="3"/>
</dbReference>
<keyword evidence="4" id="KW-0399">Innate immunity</keyword>
<dbReference type="InterPro" id="IPR007111">
    <property type="entry name" value="NACHT_NTPase"/>
</dbReference>
<dbReference type="FunFam" id="3.80.10.10:FF:001547">
    <property type="entry name" value="NLR family CARD domain containing 5"/>
    <property type="match status" value="1"/>
</dbReference>
<comment type="subunit">
    <text evidence="11">Interacts with CHUK and IKBKB; prevents CHUK and IKBKB phosphorylation and inhibits their kinase activity. Interacts with RIGI and IFIH1; blocks the interaction of MAVS to RIGI.</text>
</comment>
<dbReference type="FunFam" id="3.80.10.10:FF:000267">
    <property type="entry name" value="NLR family CARD domain containing 5"/>
    <property type="match status" value="1"/>
</dbReference>
<evidence type="ECO:0000256" key="7">
    <source>
        <dbReference type="ARBA" id="ARBA00022741"/>
    </source>
</evidence>
<evidence type="ECO:0000256" key="8">
    <source>
        <dbReference type="ARBA" id="ARBA00022840"/>
    </source>
</evidence>
<keyword evidence="7" id="KW-0547">Nucleotide-binding</keyword>
<sequence>MDPISLQLGTKNLWGWLVRLLCKHSEWLSAKVKFFLPNMDLGARNEASDPTQRVVLQLRKLRTQSQITWQAFIHCVCMELDVPLDLEVLLLSTWGHGEGLPSQLEADEERPPESQPHSGLKRPHQSCGSSPRPKQCRKQQRELAKRYLQLLRTFAQQRYDSRSPGPGQPVACHRTYIPPILQWNRASVPFDTQEGTVAGGPKAEDGTDVSIRDLFSAKANKGPRVTVLLGKAGMGKTTLAHRLCQEWADGQLERFQALFLFEFRQLNLITNFLTLPQLLFDLYLRPEAGPEAVFQYLEENANKILLIFDGLDEVLHPADPEASASALTLFSRLCHGTLLPGCWVMTTSRPGKLPACLPTEVVTVSMWGFDGPRVEEYVSRFFSDQPVQEAALAELRASRHLWSMCVVPALCQVACLCLHHLLPGRSPGQSAALLPTVTQSYVQMVLSLSPQGFLPAESLMGLGEVALWGLETGKVVFTAGDIPPPTMAFAAALGLLTSFCVYTEPGHQETGYVFTHLSLQQFLAALHLMASPKVDRDTLAQHVTLNSRWVLRTKARLGLLDHHLPTFLAGLASCACHPFLTPLAQQEEVWVRARQAAVMQALEKLATRKLTGPKLIELCHCVAETQKPELASLVAQSLPHHLSFRNFLLTYADLAALTNILGHRDAPIHLDFEGCPLEPHCPEALAGCEQVENLSFKSRKCGDAFAEALSRSLPTMGSLKKLGLSGSRITARGISHLVRALPLCPQLEEVSFQDNQLKDGEVLNIVEILPHLPQLRMLDLSRNSVSVSTLLSLTKVAVTYPTIRKLQVRETDLVFLLSPPTETTTELQRDPDLQENASQRKEAQRRSLELRLQKCQLSVYDVKLLLAQLRKGPQLDEVDLSGNQLEDEGCQLVAEAAPQLHIARKLDLSDNGLSVAGMQRVLSAVRTCRTLAELHISLLHKTVVLMFAPEPEEQEGIQKRAVLPDSLLLQMPSELSLRSPSTRLTHCGLQAQHLEQLCKALGGSCHLKYLDLSGNALGDEGVALLAQLLPGLGALQLLNLSENGLSLDAVFSLTQCFSTVQWLQRLDFSSESQHVILSGDSRGRHLLAGGSLPEFQAGAQFLGFRQRCIPRSFCLKECQLEPPSLSRLCETLEKCPGPLEVELSQTGLSPRSPLLLADLFSLYPRVQKVDLRSLHHMTLHFRFSEEQEGGCCGLSANLLGDDGLKSLLECLPQVPISGSLDLSHNGISQESALRLVETLPSCPRVREASVNPGSKQTFWIHFSRKEEARKTLRLSECSFRPEHVPRLATGLSQALQLTELTLNQGCLGLEQLTILLGLLKWPAGLLTLRVEEPWVGRAGVLTLLEVCAHASGNVTEISISETQEQLCMQLEFPHQENPEAVALRLAHCDLGTHHSLLVRELMETCARLRQLSLSQVKLCKASSLLLQSLLLSLSELKNFRLTSSCVSSDGLAHLTFGLSHCHHLEELDLSNNQFGKEDTKVLMGALEGKCWLKRLDLSHLPLSSSTLAALIQGLSHMSLLQSLRLSRSGIDDIGCCHLSEALRAATSLVELGLSHNQIGDAGAQHLAAILPGLPELRKIDLSANGISPAGGVRLAESLTLCEHLEELMLDYNALGDLTALGLARGLPQHLRVLHLRSSHLGPEGALSLGQALDGCPYMEEINLAENSLAGGIPHFCQGLPLLRQIDLMSCEIDNQTAKPLAASFVLCPALEEIMLSWNLLGDEAAAELAQVLPRMGRLKRVDLEKNRITAHGAWLLAEGLAQGSGIQVI</sequence>
<evidence type="ECO:0000256" key="11">
    <source>
        <dbReference type="ARBA" id="ARBA00065834"/>
    </source>
</evidence>
<evidence type="ECO:0000256" key="10">
    <source>
        <dbReference type="ARBA" id="ARBA00058498"/>
    </source>
</evidence>